<organism evidence="1 2">
    <name type="scientific">Clostridium tagluense</name>
    <dbReference type="NCBI Taxonomy" id="360422"/>
    <lineage>
        <taxon>Bacteria</taxon>
        <taxon>Bacillati</taxon>
        <taxon>Bacillota</taxon>
        <taxon>Clostridia</taxon>
        <taxon>Eubacteriales</taxon>
        <taxon>Clostridiaceae</taxon>
        <taxon>Clostridium</taxon>
    </lineage>
</organism>
<comment type="caution">
    <text evidence="1">The sequence shown here is derived from an EMBL/GenBank/DDBJ whole genome shotgun (WGS) entry which is preliminary data.</text>
</comment>
<dbReference type="AlphaFoldDB" id="A0A401UJR0"/>
<reference evidence="1 2" key="1">
    <citation type="submission" date="2018-11" db="EMBL/GenBank/DDBJ databases">
        <title>Genome sequencing and assembly of Clostridium tagluense strain A121.</title>
        <authorList>
            <person name="Murakami T."/>
            <person name="Segawa T."/>
            <person name="Shcherbakova V.A."/>
            <person name="Mori H."/>
            <person name="Yoshimura Y."/>
        </authorList>
    </citation>
    <scope>NUCLEOTIDE SEQUENCE [LARGE SCALE GENOMIC DNA]</scope>
    <source>
        <strain evidence="1 2">A121</strain>
    </source>
</reference>
<accession>A0A401UJR0</accession>
<dbReference type="RefSeq" id="WP_124999457.1">
    <property type="nucleotide sequence ID" value="NZ_BHYK01000006.1"/>
</dbReference>
<evidence type="ECO:0000313" key="2">
    <source>
        <dbReference type="Proteomes" id="UP000287872"/>
    </source>
</evidence>
<proteinExistence type="predicted"/>
<dbReference type="InterPro" id="IPR030910">
    <property type="entry name" value="SLAP_dom"/>
</dbReference>
<dbReference type="OrthoDB" id="1907642at2"/>
<evidence type="ECO:0000313" key="1">
    <source>
        <dbReference type="EMBL" id="GCD09745.1"/>
    </source>
</evidence>
<name>A0A401UJR0_9CLOT</name>
<dbReference type="NCBIfam" id="TIGR04398">
    <property type="entry name" value="SLAP_DUP"/>
    <property type="match status" value="2"/>
</dbReference>
<dbReference type="Proteomes" id="UP000287872">
    <property type="component" value="Unassembled WGS sequence"/>
</dbReference>
<protein>
    <recommendedName>
        <fullName evidence="3">SLAP domain-containing protein</fullName>
    </recommendedName>
</protein>
<keyword evidence="2" id="KW-1185">Reference proteome</keyword>
<sequence length="268" mass="30433">MKEDVKKAILQLHVNDEHEAAHATSKKEFYKDELESLPDISVGDINISTTYVFDLGDKVEVGVYFRNGLSKAINFDKVPLKILNSKDETVANQTFELREVGDIPAYSAVPWKLYFNRENVFTDAIDMQDGWHIVFDTNIKALSTLKVQFENVPDKPEFSKLHKYLDKLPPMTSGNISISLYEIEKSNSGELVISLVMRNATAQKVKVEKIPITIKNNENDKIVAIGTFNVVDMEVSSLKARFLNLSFKAEQILESEFNVDNLSVYFNE</sequence>
<gene>
    <name evidence="1" type="ORF">Ctaglu_13680</name>
</gene>
<dbReference type="EMBL" id="BHYK01000006">
    <property type="protein sequence ID" value="GCD09745.1"/>
    <property type="molecule type" value="Genomic_DNA"/>
</dbReference>
<evidence type="ECO:0008006" key="3">
    <source>
        <dbReference type="Google" id="ProtNLM"/>
    </source>
</evidence>